<keyword evidence="3 6" id="KW-1133">Transmembrane helix</keyword>
<dbReference type="InterPro" id="IPR007688">
    <property type="entry name" value="Conjugal_tfr_TrbL/VirB6"/>
</dbReference>
<evidence type="ECO:0000256" key="5">
    <source>
        <dbReference type="SAM" id="MobiDB-lite"/>
    </source>
</evidence>
<name>A0ABY3XI01_9GAMM</name>
<dbReference type="RefSeq" id="WP_083512397.1">
    <property type="nucleotide sequence ID" value="NZ_CP011131.1"/>
</dbReference>
<feature type="transmembrane region" description="Helical" evidence="6">
    <location>
        <begin position="107"/>
        <end position="128"/>
    </location>
</feature>
<feature type="transmembrane region" description="Helical" evidence="6">
    <location>
        <begin position="262"/>
        <end position="280"/>
    </location>
</feature>
<organism evidence="7 8">
    <name type="scientific">Lysobacter gummosus</name>
    <dbReference type="NCBI Taxonomy" id="262324"/>
    <lineage>
        <taxon>Bacteria</taxon>
        <taxon>Pseudomonadati</taxon>
        <taxon>Pseudomonadota</taxon>
        <taxon>Gammaproteobacteria</taxon>
        <taxon>Lysobacterales</taxon>
        <taxon>Lysobacteraceae</taxon>
        <taxon>Lysobacter</taxon>
    </lineage>
</organism>
<feature type="compositionally biased region" description="Polar residues" evidence="5">
    <location>
        <begin position="365"/>
        <end position="388"/>
    </location>
</feature>
<evidence type="ECO:0000313" key="7">
    <source>
        <dbReference type="EMBL" id="UNP31277.1"/>
    </source>
</evidence>
<feature type="transmembrane region" description="Helical" evidence="6">
    <location>
        <begin position="64"/>
        <end position="86"/>
    </location>
</feature>
<accession>A0ABY3XI01</accession>
<feature type="compositionally biased region" description="Polar residues" evidence="5">
    <location>
        <begin position="410"/>
        <end position="421"/>
    </location>
</feature>
<evidence type="ECO:0000256" key="4">
    <source>
        <dbReference type="ARBA" id="ARBA00023136"/>
    </source>
</evidence>
<feature type="transmembrane region" description="Helical" evidence="6">
    <location>
        <begin position="206"/>
        <end position="226"/>
    </location>
</feature>
<feature type="region of interest" description="Disordered" evidence="5">
    <location>
        <begin position="341"/>
        <end position="431"/>
    </location>
</feature>
<feature type="transmembrane region" description="Helical" evidence="6">
    <location>
        <begin position="238"/>
        <end position="256"/>
    </location>
</feature>
<evidence type="ECO:0000256" key="1">
    <source>
        <dbReference type="ARBA" id="ARBA00004141"/>
    </source>
</evidence>
<keyword evidence="4 6" id="KW-0472">Membrane</keyword>
<keyword evidence="2 6" id="KW-0812">Transmembrane</keyword>
<evidence type="ECO:0000256" key="3">
    <source>
        <dbReference type="ARBA" id="ARBA00022989"/>
    </source>
</evidence>
<evidence type="ECO:0000256" key="6">
    <source>
        <dbReference type="SAM" id="Phobius"/>
    </source>
</evidence>
<protein>
    <submittedName>
        <fullName evidence="7">Type IV secretion system protein</fullName>
    </submittedName>
</protein>
<dbReference type="Pfam" id="PF04610">
    <property type="entry name" value="TrbL"/>
    <property type="match status" value="1"/>
</dbReference>
<dbReference type="EMBL" id="CP093547">
    <property type="protein sequence ID" value="UNP31277.1"/>
    <property type="molecule type" value="Genomic_DNA"/>
</dbReference>
<evidence type="ECO:0000313" key="8">
    <source>
        <dbReference type="Proteomes" id="UP000829194"/>
    </source>
</evidence>
<feature type="transmembrane region" description="Helical" evidence="6">
    <location>
        <begin position="301"/>
        <end position="321"/>
    </location>
</feature>
<proteinExistence type="predicted"/>
<dbReference type="Proteomes" id="UP000829194">
    <property type="component" value="Chromosome"/>
</dbReference>
<sequence>MNYSATWATDSQVIASIFREWGRRMFNGWMPEVAGPLEELGQWMFFQEIFGFLDNEILALGEQMLYRMSAFVASIALVLMTLWILLQGFRIVTGQSRESMMTLIANSARGAFIVIAASTLTIGGADIYEMLTDSMPKAIHYMVTGKDEAPAKTIDDGLTQMQAAMAAIEALPLLDNPSIKEDKDQALVLTGLGVAGPAVIGGALLMMYKVALALFVGMAPLFILSLMFEQTKQLFGRWLYYGIGTMFSMAVLSFMVTVSMKMVGAVAGGFAIQYAAASGLSAAGIEASTPGISTMAMQQGGLGMVLTVLLITIPPMAASFFQGALGNFGAYSAFGAVGRGADGSGQQAGSRPGAQGGAMPAAHSQDGSGARRSTQTMSGMSGNVTGANSREDAGRTLQLSQHRAAEQRSGESSASTSSQKVLPQGRQGQDR</sequence>
<evidence type="ECO:0000256" key="2">
    <source>
        <dbReference type="ARBA" id="ARBA00022692"/>
    </source>
</evidence>
<comment type="subcellular location">
    <subcellularLocation>
        <location evidence="1">Membrane</location>
        <topology evidence="1">Multi-pass membrane protein</topology>
    </subcellularLocation>
</comment>
<keyword evidence="8" id="KW-1185">Reference proteome</keyword>
<gene>
    <name evidence="7" type="ORF">MOV92_08585</name>
</gene>
<reference evidence="7 8" key="1">
    <citation type="submission" date="2022-03" db="EMBL/GenBank/DDBJ databases">
        <title>Complete genome sequence of Lysobacter capsici VKM B-2533 and Lysobacter gummosus 10.1.1, promising sources of lytic agents.</title>
        <authorList>
            <person name="Tarlachkov S.V."/>
            <person name="Kudryakova I.V."/>
            <person name="Afoshin A.S."/>
            <person name="Leontyevskaya E.A."/>
            <person name="Leontyevskaya N.V."/>
        </authorList>
    </citation>
    <scope>NUCLEOTIDE SEQUENCE [LARGE SCALE GENOMIC DNA]</scope>
    <source>
        <strain evidence="7 8">10.1.1</strain>
    </source>
</reference>